<dbReference type="Pfam" id="PF06527">
    <property type="entry name" value="TniQ"/>
    <property type="match status" value="1"/>
</dbReference>
<proteinExistence type="predicted"/>
<protein>
    <recommendedName>
        <fullName evidence="1">TniQ domain-containing protein</fullName>
    </recommendedName>
</protein>
<accession>A0A0F9UWY6</accession>
<dbReference type="InterPro" id="IPR009492">
    <property type="entry name" value="TniQ"/>
</dbReference>
<evidence type="ECO:0000259" key="1">
    <source>
        <dbReference type="Pfam" id="PF06527"/>
    </source>
</evidence>
<gene>
    <name evidence="2" type="ORF">LCGC14_0212680</name>
</gene>
<name>A0A0F9UWY6_9ZZZZ</name>
<feature type="domain" description="TniQ" evidence="1">
    <location>
        <begin position="12"/>
        <end position="135"/>
    </location>
</feature>
<reference evidence="2" key="1">
    <citation type="journal article" date="2015" name="Nature">
        <title>Complex archaea that bridge the gap between prokaryotes and eukaryotes.</title>
        <authorList>
            <person name="Spang A."/>
            <person name="Saw J.H."/>
            <person name="Jorgensen S.L."/>
            <person name="Zaremba-Niedzwiedzka K."/>
            <person name="Martijn J."/>
            <person name="Lind A.E."/>
            <person name="van Eijk R."/>
            <person name="Schleper C."/>
            <person name="Guy L."/>
            <person name="Ettema T.J."/>
        </authorList>
    </citation>
    <scope>NUCLEOTIDE SEQUENCE</scope>
</reference>
<organism evidence="2">
    <name type="scientific">marine sediment metagenome</name>
    <dbReference type="NCBI Taxonomy" id="412755"/>
    <lineage>
        <taxon>unclassified sequences</taxon>
        <taxon>metagenomes</taxon>
        <taxon>ecological metagenomes</taxon>
    </lineage>
</organism>
<dbReference type="AlphaFoldDB" id="A0A0F9UWY6"/>
<dbReference type="EMBL" id="LAZR01000098">
    <property type="protein sequence ID" value="KKN91987.1"/>
    <property type="molecule type" value="Genomic_DNA"/>
</dbReference>
<evidence type="ECO:0000313" key="2">
    <source>
        <dbReference type="EMBL" id="KKN91987.1"/>
    </source>
</evidence>
<sequence>MTVANSSWVPHIWIQPEPDEPVHGMMIRLCDVNGLPRMSHLERRAGLDLDSLRAGEQIDRLARILRCDPATLEDHVWQRPSKNFRVWRGVSVSAVKEADFVHRRACPECLSEKPYHRFHWDVAAISSCVRHERLLIGTCSCGQALSWWDGSLAKCRVCENGSISLVPAVQPDPEVMAFDAYLLGRLGAFPVSPDPILDPLEIRGVCDLVGRIGALDVLGFRRRWTEPGDGDLPQARVLARGYAIVSQGSLENLLDRIWHQSVEQSGENRPAIQRSPGIDQAYGWFVPWFRWMGGELFSPGVAAAIVRHASTKFMLVATNFPSTARVGDTMNMSQAARGCGTSVKTLRRLLEMEGYLSSDLKKGSPIRIERDLADRFAADLTDALTQVDLAEFTGLRIASVEQLCKANAIPCWLRGGGIDAHRYLYRRDDVAAWMNAIIGNPPDAVDSQADAVPIADYAAVKGISILDVVSMLEKRQLDIRIPAGIEANFATVVVTDLSLAAPDRKEAVGSRAVADRLGIRTDQVTRLADAGLLQRFDHPLAAKGRKGTWLEQASVELLVQSIEKAASPWEAGADHRKRTKIRLTKAVKRLRDVPEPWANVFTCIVDGALGVFLDRSASVSLAASLFVDDVDTVRRALRDGGSSTGMSSDIAISVHEAARRLGTRPPIVSACRKIGILGTANGHLGLKADDVDQFRDRFIMVDEIVRRGGFTHFTVTSALEAAGIEPAHRLKGSPARPGTNIYDRRKVETYLPSRNHPSI</sequence>
<comment type="caution">
    <text evidence="2">The sequence shown here is derived from an EMBL/GenBank/DDBJ whole genome shotgun (WGS) entry which is preliminary data.</text>
</comment>